<dbReference type="Gene3D" id="4.10.60.10">
    <property type="entry name" value="Zinc finger, CCHC-type"/>
    <property type="match status" value="1"/>
</dbReference>
<evidence type="ECO:0000259" key="5">
    <source>
        <dbReference type="PROSITE" id="PS50158"/>
    </source>
</evidence>
<dbReference type="PROSITE" id="PS50158">
    <property type="entry name" value="ZF_CCHC"/>
    <property type="match status" value="1"/>
</dbReference>
<dbReference type="InterPro" id="IPR001878">
    <property type="entry name" value="Znf_CCHC"/>
</dbReference>
<feature type="compositionally biased region" description="Basic residues" evidence="4">
    <location>
        <begin position="561"/>
        <end position="573"/>
    </location>
</feature>
<dbReference type="InterPro" id="IPR012337">
    <property type="entry name" value="RNaseH-like_sf"/>
</dbReference>
<reference evidence="7" key="2">
    <citation type="submission" date="2022-01" db="EMBL/GenBank/DDBJ databases">
        <authorList>
            <person name="Yamashiro T."/>
            <person name="Shiraishi A."/>
            <person name="Satake H."/>
            <person name="Nakayama K."/>
        </authorList>
    </citation>
    <scope>NUCLEOTIDE SEQUENCE</scope>
</reference>
<dbReference type="InterPro" id="IPR036875">
    <property type="entry name" value="Znf_CCHC_sf"/>
</dbReference>
<dbReference type="PANTHER" id="PTHR42648">
    <property type="entry name" value="TRANSPOSASE, PUTATIVE-RELATED"/>
    <property type="match status" value="1"/>
</dbReference>
<sequence>MAPATTARRHVSRQGASYFITFTDDYSRYGYVYLLKHKHEVFEMFKVFKNEVENQLGKTIKALRSDRGGEYISQEFKDYLKACGIVQQLTPPYTPQHNEVWGCEALVKWDTPDKLQQRSVKCIFIGYPKKTMGYYFYFPLENKIVVARYADFFEKNLITQEVSGRAMDLEEIQDEDTSPFEITSKIPMEVEVCEPPQKEVILVCRSERTHRAPDRLCLNIEAGEHSLGDHNEPTSYKVAMLDSEFNKWIDAMNAEIQSMMDNIVWVLVDLPPDYKTVGSKWIFKKKTDMDGIVHTYKARLVAKGYTQLYGVDYEETFSPVADIRAIRILISIAAFYDYEIWQIDVKTAFLNGLFLCTLDEDIYMVQPEASRSWNKRFDEEIKRFGFDQNLNEPCVYQKASGSNVTFLILDRSKRLIGLGQNAYMDKILKRYKMDNSKHGHIPMQEDFDIEQKTRCETPKEVKRMQNVPYASVVGSIMYAVRCTRPDVAFANTKDMFLVYGGNPEAELRVDCYCDAGFENDKDDIKCQTGYVFILNGGPTIKTTILNLSTTHASRMWTGRSSKQKIQHKGKTNGKGKDKHGYISKPKNPKPTAKEHPAKDDTCHHCKEVGHWKRNCPVYLAELLKKKKQVGTASSSGIFTIELFAFPNKSWVYDTGCGTHVCITKQGFREARKLKQGALYLYVGNGVRAQVEAIGSFDLVLPNGLCFTDFGISVSKNNVHYFNAIPSNGIYEIDMHDLVPNNNSIYNVSTKRAKHNLDSTYLWHCRLAHISKKRIEKLQQEGLLRSTDHESFDQCVSCLSGKMTRKSFPHRPERATDLLGIIHTDVCGPLRHVSRQGVSYFITFTDDYSRYGYVYLLKHIHEVLETFKVFKNEVENQLEKTIKALRSDRGGEYISQEFKDYLKNCGIVQQLTPPYTPQHNESTKRILNMVPTKKVDKTPYELWYGKVPNLSYLKVNQGKTMGYYFYFPPENKIVVARYAEFFEKNLITQEVSGRAEGLEEIQDEDTSPSEITSKIPMEVEGFKPPQEEVIPIRRSERTHRAPERLCLNVEVEEHSLGDLNEPTSYKAAMLDPEFDKWIDAMNAEMQSMIDNMVWVLVDLPPNCKTVGSKWLFKIKTDMDGNVHTYKARLVAKGYTQLYGVDYKETFSPVADIRAIRIFISIAAFYDYEI</sequence>
<dbReference type="Pfam" id="PF00665">
    <property type="entry name" value="rve"/>
    <property type="match status" value="2"/>
</dbReference>
<dbReference type="InterPro" id="IPR036397">
    <property type="entry name" value="RNaseH_sf"/>
</dbReference>
<keyword evidence="3" id="KW-0862">Zinc</keyword>
<keyword evidence="3" id="KW-0863">Zinc-finger</keyword>
<keyword evidence="8" id="KW-1185">Reference proteome</keyword>
<dbReference type="Pfam" id="PF00098">
    <property type="entry name" value="zf-CCHC"/>
    <property type="match status" value="1"/>
</dbReference>
<protein>
    <submittedName>
        <fullName evidence="7">Retrotransposon protein, putative, ty1-copia subclass</fullName>
    </submittedName>
</protein>
<evidence type="ECO:0000256" key="4">
    <source>
        <dbReference type="SAM" id="MobiDB-lite"/>
    </source>
</evidence>
<evidence type="ECO:0000259" key="6">
    <source>
        <dbReference type="PROSITE" id="PS50994"/>
    </source>
</evidence>
<dbReference type="Pfam" id="PF07727">
    <property type="entry name" value="RVT_2"/>
    <property type="match status" value="2"/>
</dbReference>
<dbReference type="InterPro" id="IPR013103">
    <property type="entry name" value="RVT_2"/>
</dbReference>
<dbReference type="PROSITE" id="PS50994">
    <property type="entry name" value="INTEGRASE"/>
    <property type="match status" value="2"/>
</dbReference>
<dbReference type="SUPFAM" id="SSF57756">
    <property type="entry name" value="Retrovirus zinc finger-like domains"/>
    <property type="match status" value="1"/>
</dbReference>
<keyword evidence="2" id="KW-0378">Hydrolase</keyword>
<dbReference type="Proteomes" id="UP001151760">
    <property type="component" value="Unassembled WGS sequence"/>
</dbReference>
<dbReference type="SMART" id="SM00343">
    <property type="entry name" value="ZnF_C2HC"/>
    <property type="match status" value="1"/>
</dbReference>
<feature type="region of interest" description="Disordered" evidence="4">
    <location>
        <begin position="556"/>
        <end position="599"/>
    </location>
</feature>
<feature type="domain" description="Integrase catalytic" evidence="6">
    <location>
        <begin position="807"/>
        <end position="975"/>
    </location>
</feature>
<feature type="domain" description="CCHC-type" evidence="5">
    <location>
        <begin position="602"/>
        <end position="616"/>
    </location>
</feature>
<evidence type="ECO:0000256" key="3">
    <source>
        <dbReference type="PROSITE-ProRule" id="PRU00047"/>
    </source>
</evidence>
<dbReference type="EMBL" id="BQNB010016930">
    <property type="protein sequence ID" value="GJT57435.1"/>
    <property type="molecule type" value="Genomic_DNA"/>
</dbReference>
<comment type="caution">
    <text evidence="7">The sequence shown here is derived from an EMBL/GenBank/DDBJ whole genome shotgun (WGS) entry which is preliminary data.</text>
</comment>
<name>A0ABQ5F3K4_9ASTR</name>
<dbReference type="InterPro" id="IPR057670">
    <property type="entry name" value="SH3_retrovirus"/>
</dbReference>
<evidence type="ECO:0000256" key="1">
    <source>
        <dbReference type="ARBA" id="ARBA00022723"/>
    </source>
</evidence>
<accession>A0ABQ5F3K4</accession>
<dbReference type="SUPFAM" id="SSF53098">
    <property type="entry name" value="Ribonuclease H-like"/>
    <property type="match status" value="2"/>
</dbReference>
<dbReference type="InterPro" id="IPR001584">
    <property type="entry name" value="Integrase_cat-core"/>
</dbReference>
<dbReference type="InterPro" id="IPR025724">
    <property type="entry name" value="GAG-pre-integrase_dom"/>
</dbReference>
<dbReference type="Gene3D" id="3.30.420.10">
    <property type="entry name" value="Ribonuclease H-like superfamily/Ribonuclease H"/>
    <property type="match status" value="2"/>
</dbReference>
<proteinExistence type="predicted"/>
<evidence type="ECO:0000256" key="2">
    <source>
        <dbReference type="ARBA" id="ARBA00022801"/>
    </source>
</evidence>
<dbReference type="Pfam" id="PF13976">
    <property type="entry name" value="gag_pre-integrs"/>
    <property type="match status" value="1"/>
</dbReference>
<evidence type="ECO:0000313" key="7">
    <source>
        <dbReference type="EMBL" id="GJT57435.1"/>
    </source>
</evidence>
<feature type="domain" description="Integrase catalytic" evidence="6">
    <location>
        <begin position="1"/>
        <end position="98"/>
    </location>
</feature>
<keyword evidence="1" id="KW-0479">Metal-binding</keyword>
<organism evidence="7 8">
    <name type="scientific">Tanacetum coccineum</name>
    <dbReference type="NCBI Taxonomy" id="301880"/>
    <lineage>
        <taxon>Eukaryota</taxon>
        <taxon>Viridiplantae</taxon>
        <taxon>Streptophyta</taxon>
        <taxon>Embryophyta</taxon>
        <taxon>Tracheophyta</taxon>
        <taxon>Spermatophyta</taxon>
        <taxon>Magnoliopsida</taxon>
        <taxon>eudicotyledons</taxon>
        <taxon>Gunneridae</taxon>
        <taxon>Pentapetalae</taxon>
        <taxon>asterids</taxon>
        <taxon>campanulids</taxon>
        <taxon>Asterales</taxon>
        <taxon>Asteraceae</taxon>
        <taxon>Asteroideae</taxon>
        <taxon>Anthemideae</taxon>
        <taxon>Anthemidinae</taxon>
        <taxon>Tanacetum</taxon>
    </lineage>
</organism>
<reference evidence="7" key="1">
    <citation type="journal article" date="2022" name="Int. J. Mol. Sci.">
        <title>Draft Genome of Tanacetum Coccineum: Genomic Comparison of Closely Related Tanacetum-Family Plants.</title>
        <authorList>
            <person name="Yamashiro T."/>
            <person name="Shiraishi A."/>
            <person name="Nakayama K."/>
            <person name="Satake H."/>
        </authorList>
    </citation>
    <scope>NUCLEOTIDE SEQUENCE</scope>
</reference>
<gene>
    <name evidence="7" type="ORF">Tco_0992489</name>
</gene>
<dbReference type="InterPro" id="IPR039537">
    <property type="entry name" value="Retrotran_Ty1/copia-like"/>
</dbReference>
<dbReference type="PANTHER" id="PTHR42648:SF27">
    <property type="entry name" value="RNA-DIRECTED DNA POLYMERASE"/>
    <property type="match status" value="1"/>
</dbReference>
<dbReference type="Pfam" id="PF25597">
    <property type="entry name" value="SH3_retrovirus"/>
    <property type="match status" value="1"/>
</dbReference>
<evidence type="ECO:0000313" key="8">
    <source>
        <dbReference type="Proteomes" id="UP001151760"/>
    </source>
</evidence>